<organism evidence="2 3">
    <name type="scientific">Butyrivibrio proteoclasticus (strain ATCC 51982 / DSM 14932 / B316)</name>
    <name type="common">Clostridium proteoclasticum</name>
    <dbReference type="NCBI Taxonomy" id="515622"/>
    <lineage>
        <taxon>Bacteria</taxon>
        <taxon>Bacillati</taxon>
        <taxon>Bacillota</taxon>
        <taxon>Clostridia</taxon>
        <taxon>Lachnospirales</taxon>
        <taxon>Lachnospiraceae</taxon>
        <taxon>Butyrivibrio</taxon>
    </lineage>
</organism>
<feature type="domain" description="AAA" evidence="1">
    <location>
        <begin position="4"/>
        <end position="166"/>
    </location>
</feature>
<protein>
    <submittedName>
        <fullName evidence="2">Partitioning protein ParA2</fullName>
    </submittedName>
</protein>
<dbReference type="PIRSF" id="PIRSF009320">
    <property type="entry name" value="Nuc_binding_HP_1000"/>
    <property type="match status" value="1"/>
</dbReference>
<evidence type="ECO:0000259" key="1">
    <source>
        <dbReference type="Pfam" id="PF13614"/>
    </source>
</evidence>
<dbReference type="Pfam" id="PF13614">
    <property type="entry name" value="AAA_31"/>
    <property type="match status" value="1"/>
</dbReference>
<sequence length="255" mass="28663">MSITISTINQKGGAGKTTTAIEVAYNLANLEKRVLLIDMDSQVGLTHYLPVDLSKPSMYNVLKADKKIMDAIQKLDRIDAIIASEELSKSDKEFVDYDDIFILKDIIEAIQDDYDYIVVDTGPQRSILLNMVYVASDYIIIPNSLDKGSLKGVEKVYKDIEKLRTGKRPISNVEIAALLLTQCRENQNNDQVKIDTLYDAAKNMKENPIVATIRAFTGVNTCKDYQEPIMDFSKSSSAAIDYKNFTWDLVEKLEA</sequence>
<dbReference type="PANTHER" id="PTHR13696:SF52">
    <property type="entry name" value="PARA FAMILY PROTEIN CT_582"/>
    <property type="match status" value="1"/>
</dbReference>
<dbReference type="EMBL" id="CP001812">
    <property type="protein sequence ID" value="ADL36364.1"/>
    <property type="molecule type" value="Genomic_DNA"/>
</dbReference>
<dbReference type="RefSeq" id="WP_013283013.1">
    <property type="nucleotide sequence ID" value="NC_014389.1"/>
</dbReference>
<dbReference type="SUPFAM" id="SSF52540">
    <property type="entry name" value="P-loop containing nucleoside triphosphate hydrolases"/>
    <property type="match status" value="1"/>
</dbReference>
<dbReference type="HOGENOM" id="CLU_037612_1_4_9"/>
<geneLocation type="plasmid" evidence="2 3">
    <name>pCY360</name>
</geneLocation>
<dbReference type="CDD" id="cd02042">
    <property type="entry name" value="ParAB_family"/>
    <property type="match status" value="1"/>
</dbReference>
<proteinExistence type="predicted"/>
<reference evidence="2 3" key="1">
    <citation type="journal article" date="2010" name="PLoS ONE">
        <title>The glycobiome of the rumen bacterium Butyrivibrio proteoclasticus B316(T) highlights adaptation to a polysaccharide-rich environment.</title>
        <authorList>
            <person name="Kelly W.J."/>
            <person name="Leahy S.C."/>
            <person name="Altermann E."/>
            <person name="Yeoman C.J."/>
            <person name="Dunne J.C."/>
            <person name="Kong Z."/>
            <person name="Pacheco D.M."/>
            <person name="Li D."/>
            <person name="Noel S.J."/>
            <person name="Moon C.D."/>
            <person name="Cookson A.L."/>
            <person name="Attwood G.T."/>
        </authorList>
    </citation>
    <scope>NUCLEOTIDE SEQUENCE [LARGE SCALE GENOMIC DNA]</scope>
    <source>
        <strain evidence="3">ATCC 51982 / DSM 14932 / B316</strain>
        <plasmid evidence="3">Plasmid pCY360</plasmid>
    </source>
</reference>
<dbReference type="KEGG" id="bpb:bpr_II428"/>
<dbReference type="AlphaFoldDB" id="E0S4N2"/>
<dbReference type="InterPro" id="IPR025669">
    <property type="entry name" value="AAA_dom"/>
</dbReference>
<name>E0S4N2_BUTPB</name>
<dbReference type="Gene3D" id="3.40.50.300">
    <property type="entry name" value="P-loop containing nucleotide triphosphate hydrolases"/>
    <property type="match status" value="1"/>
</dbReference>
<dbReference type="PANTHER" id="PTHR13696">
    <property type="entry name" value="P-LOOP CONTAINING NUCLEOSIDE TRIPHOSPHATE HYDROLASE"/>
    <property type="match status" value="1"/>
</dbReference>
<dbReference type="InterPro" id="IPR027417">
    <property type="entry name" value="P-loop_NTPase"/>
</dbReference>
<dbReference type="Proteomes" id="UP000001299">
    <property type="component" value="Plasmid pCY360"/>
</dbReference>
<keyword evidence="2" id="KW-0614">Plasmid</keyword>
<keyword evidence="3" id="KW-1185">Reference proteome</keyword>
<evidence type="ECO:0000313" key="3">
    <source>
        <dbReference type="Proteomes" id="UP000001299"/>
    </source>
</evidence>
<evidence type="ECO:0000313" key="2">
    <source>
        <dbReference type="EMBL" id="ADL36364.1"/>
    </source>
</evidence>
<dbReference type="InterPro" id="IPR050678">
    <property type="entry name" value="DNA_Partitioning_ATPase"/>
</dbReference>
<accession>E0S4N2</accession>
<gene>
    <name evidence="2" type="primary">parA2</name>
    <name evidence="2" type="ordered locus">bpr_II428</name>
</gene>